<feature type="domain" description="TfoX C-terminal" evidence="2">
    <location>
        <begin position="15"/>
        <end position="90"/>
    </location>
</feature>
<dbReference type="RefSeq" id="WP_171091708.1">
    <property type="nucleotide sequence ID" value="NZ_CP053069.1"/>
</dbReference>
<dbReference type="PANTHER" id="PTHR36121:SF1">
    <property type="entry name" value="PROTEIN SXY"/>
    <property type="match status" value="1"/>
</dbReference>
<sequence length="97" mass="10629">MTTTTTNTTTTPTPIERTPNIGPTLASELRGVGIDSLEALMRVGFWDAWLQLRRVNPERDGVPACLALAGAVAGVRWNHLPPRVRADIRQRVKAART</sequence>
<dbReference type="EMBL" id="CP053069">
    <property type="protein sequence ID" value="QJR10855.1"/>
    <property type="molecule type" value="Genomic_DNA"/>
</dbReference>
<dbReference type="AlphaFoldDB" id="A0A6M4GV31"/>
<reference evidence="3 4" key="1">
    <citation type="submission" date="2020-04" db="EMBL/GenBank/DDBJ databases">
        <title>Usitatibacter rugosus gen. nov., sp. nov. and Usitatibacter palustris sp. nov., novel members of Usitatibacteraceae fam. nov. within the order Nitrosomonadales isolated from soil.</title>
        <authorList>
            <person name="Huber K.J."/>
            <person name="Neumann-Schaal M."/>
            <person name="Geppert A."/>
            <person name="Luckner M."/>
            <person name="Wanner G."/>
            <person name="Overmann J."/>
        </authorList>
    </citation>
    <scope>NUCLEOTIDE SEQUENCE [LARGE SCALE GENOMIC DNA]</scope>
    <source>
        <strain evidence="3 4">0125_3</strain>
    </source>
</reference>
<dbReference type="Proteomes" id="UP000501534">
    <property type="component" value="Chromosome"/>
</dbReference>
<dbReference type="KEGG" id="uru:DSM104443_01925"/>
<evidence type="ECO:0000259" key="2">
    <source>
        <dbReference type="Pfam" id="PF04994"/>
    </source>
</evidence>
<dbReference type="Gene3D" id="1.10.150.20">
    <property type="entry name" value="5' to 3' exonuclease, C-terminal subdomain"/>
    <property type="match status" value="1"/>
</dbReference>
<gene>
    <name evidence="3" type="ORF">DSM104443_01925</name>
</gene>
<feature type="compositionally biased region" description="Low complexity" evidence="1">
    <location>
        <begin position="1"/>
        <end position="14"/>
    </location>
</feature>
<evidence type="ECO:0000256" key="1">
    <source>
        <dbReference type="SAM" id="MobiDB-lite"/>
    </source>
</evidence>
<accession>A0A6M4GV31</accession>
<proteinExistence type="predicted"/>
<evidence type="ECO:0000313" key="4">
    <source>
        <dbReference type="Proteomes" id="UP000501534"/>
    </source>
</evidence>
<dbReference type="InterPro" id="IPR007077">
    <property type="entry name" value="TfoX_C"/>
</dbReference>
<evidence type="ECO:0000313" key="3">
    <source>
        <dbReference type="EMBL" id="QJR10855.1"/>
    </source>
</evidence>
<dbReference type="Pfam" id="PF04994">
    <property type="entry name" value="TfoX_C"/>
    <property type="match status" value="1"/>
</dbReference>
<dbReference type="PANTHER" id="PTHR36121">
    <property type="entry name" value="PROTEIN SXY"/>
    <property type="match status" value="1"/>
</dbReference>
<dbReference type="InterPro" id="IPR047525">
    <property type="entry name" value="TfoX-like"/>
</dbReference>
<feature type="region of interest" description="Disordered" evidence="1">
    <location>
        <begin position="1"/>
        <end position="24"/>
    </location>
</feature>
<organism evidence="3 4">
    <name type="scientific">Usitatibacter rugosus</name>
    <dbReference type="NCBI Taxonomy" id="2732067"/>
    <lineage>
        <taxon>Bacteria</taxon>
        <taxon>Pseudomonadati</taxon>
        <taxon>Pseudomonadota</taxon>
        <taxon>Betaproteobacteria</taxon>
        <taxon>Nitrosomonadales</taxon>
        <taxon>Usitatibacteraceae</taxon>
        <taxon>Usitatibacter</taxon>
    </lineage>
</organism>
<keyword evidence="4" id="KW-1185">Reference proteome</keyword>
<name>A0A6M4GV31_9PROT</name>
<protein>
    <recommendedName>
        <fullName evidence="2">TfoX C-terminal domain-containing protein</fullName>
    </recommendedName>
</protein>